<protein>
    <recommendedName>
        <fullName evidence="10">Aminotransferase class I/classII domain-containing protein</fullName>
    </recommendedName>
</protein>
<dbReference type="PRINTS" id="PR00420">
    <property type="entry name" value="RNGMNOXGNASE"/>
</dbReference>
<dbReference type="PROSITE" id="PS00105">
    <property type="entry name" value="AA_TRANSFER_CLASS_1"/>
    <property type="match status" value="1"/>
</dbReference>
<dbReference type="InterPro" id="IPR050596">
    <property type="entry name" value="AspAT/PAT-like"/>
</dbReference>
<dbReference type="Gene3D" id="3.50.50.60">
    <property type="entry name" value="FAD/NAD(P)-binding domain"/>
    <property type="match status" value="1"/>
</dbReference>
<dbReference type="InterPro" id="IPR015421">
    <property type="entry name" value="PyrdxlP-dep_Trfase_major"/>
</dbReference>
<dbReference type="Gene3D" id="3.40.640.10">
    <property type="entry name" value="Type I PLP-dependent aspartate aminotransferase-like (Major domain)"/>
    <property type="match status" value="2"/>
</dbReference>
<dbReference type="InterPro" id="IPR004839">
    <property type="entry name" value="Aminotransferase_I/II_large"/>
</dbReference>
<comment type="cofactor">
    <cofactor evidence="1">
        <name>pyridoxal 5'-phosphate</name>
        <dbReference type="ChEBI" id="CHEBI:597326"/>
    </cofactor>
</comment>
<dbReference type="InterPro" id="IPR015424">
    <property type="entry name" value="PyrdxlP-dep_Trfase"/>
</dbReference>
<dbReference type="InterPro" id="IPR036188">
    <property type="entry name" value="FAD/NAD-bd_sf"/>
</dbReference>
<comment type="caution">
    <text evidence="8">The sequence shown here is derived from an EMBL/GenBank/DDBJ whole genome shotgun (WGS) entry which is preliminary data.</text>
</comment>
<dbReference type="InterPro" id="IPR004838">
    <property type="entry name" value="NHTrfase_class1_PyrdxlP-BS"/>
</dbReference>
<evidence type="ECO:0000256" key="2">
    <source>
        <dbReference type="ARBA" id="ARBA00007441"/>
    </source>
</evidence>
<evidence type="ECO:0000313" key="9">
    <source>
        <dbReference type="Proteomes" id="UP000275652"/>
    </source>
</evidence>
<keyword evidence="3" id="KW-0032">Aminotransferase</keyword>
<dbReference type="GO" id="GO:0071949">
    <property type="term" value="F:FAD binding"/>
    <property type="evidence" value="ECO:0007669"/>
    <property type="project" value="InterPro"/>
</dbReference>
<dbReference type="EMBL" id="QUTI01065209">
    <property type="protein sequence ID" value="RLN77531.1"/>
    <property type="molecule type" value="Genomic_DNA"/>
</dbReference>
<dbReference type="GO" id="GO:0006520">
    <property type="term" value="P:amino acid metabolic process"/>
    <property type="evidence" value="ECO:0007669"/>
    <property type="project" value="InterPro"/>
</dbReference>
<comment type="similarity">
    <text evidence="2">Belongs to the class-I pyridoxal-phosphate-dependent aminotransferase family.</text>
</comment>
<evidence type="ECO:0000259" key="6">
    <source>
        <dbReference type="Pfam" id="PF00155"/>
    </source>
</evidence>
<dbReference type="SUPFAM" id="SSF53383">
    <property type="entry name" value="PLP-dependent transferases"/>
    <property type="match status" value="1"/>
</dbReference>
<gene>
    <name evidence="8" type="ORF">DYB28_003878</name>
</gene>
<dbReference type="AlphaFoldDB" id="A0A9X8DIZ3"/>
<evidence type="ECO:0000256" key="5">
    <source>
        <dbReference type="ARBA" id="ARBA00022898"/>
    </source>
</evidence>
<dbReference type="Pfam" id="PF00155">
    <property type="entry name" value="Aminotran_1_2"/>
    <property type="match status" value="2"/>
</dbReference>
<dbReference type="InterPro" id="IPR002938">
    <property type="entry name" value="FAD-bd"/>
</dbReference>
<dbReference type="GO" id="GO:0030170">
    <property type="term" value="F:pyridoxal phosphate binding"/>
    <property type="evidence" value="ECO:0007669"/>
    <property type="project" value="InterPro"/>
</dbReference>
<dbReference type="PANTHER" id="PTHR46383:SF1">
    <property type="entry name" value="ASPARTATE AMINOTRANSFERASE"/>
    <property type="match status" value="1"/>
</dbReference>
<keyword evidence="5" id="KW-0663">Pyridoxal phosphate</keyword>
<feature type="domain" description="FAD-binding" evidence="7">
    <location>
        <begin position="3"/>
        <end position="308"/>
    </location>
</feature>
<dbReference type="Gene3D" id="3.90.1150.10">
    <property type="entry name" value="Aspartate Aminotransferase, domain 1"/>
    <property type="match status" value="1"/>
</dbReference>
<sequence length="1069" mass="115892">MRAIISGAGVAGTILANALTHLGAQVDIIDSHANSVAGGYAFLLLDNGVQGLKLLGLWDSVTPLCIQIHTVRYFDADGSHLSDCALQESYIVSRLPFIRAMRHQQTVVQAKLTFDGDRMILPDDDITYDVVAGCEGARSPTRAWMNSGLSIFSVGSYELLGLLSPTESTVLRPHLAPGHMHKFLSSESGLAMGVVALHSGDILYYFQVNQDNHPVPSSAEASCDLVRRLARSFTCPVATAIASQMQFKVYVWHASAISNVETLYKQNVVLFGDAAHQFHPFSSQGVNGTIDDIVEFVQLLQAHDNDVATVGPIYSQRRLDATKPVVAEGLVFASKFKSFPSNSWMHVQAPIIESPPSTQLMEPLRMAPLEVLRERAFNYRWATVPKGVIPLTAADPDFACSDRVVEFLQNKVATKVFPYAPAMGLDEFRQAIAGHFSRHRVVSPDQVLAANSAASALSVVMNYLVGPNDAILIPDPVDFLIPLTAQRTNARVIRFPVTRSGLDLAVLEAYYDPSVNFHSMLTFYPNTWTVYGLSKGFALAGFRIGAILAPSAAEARALADHGGFVSTVEGVSSLSQMAAVGALRHGLAWNQAFVTHCQTAMAFVAQALTRTGCFDAVAPQGTFLVWAKMTAALPLSAEDVVRRLAVEALVSVVPGWRSSLNRLLKQRHYIATAFEIAIPALMVILFAYFKTLQPNTSIAAGFVTGVGSTNLFESSNGNLGANIGVYGGNAPTFGFVETSMTALLLACVVLPQHSQYDFNRNETNDLVPSDKTICATKFLYLGYTNINPTSPFAIPVECRGKFIPYKLAIAPKNSFTVNYFSQTMAAWYPQIPLSNQSHNAYNATPVVPSWTDSVMYFDSADALQAYVSGTKYGTDTANPKIYAGIVFDTYPTDTQIGTAAPIEYTIRIDSTQREGGDVGNIPHTANNDPKFVDPLQKNLNRKYYNTYVRRGTNTLQTAVTKFLACLPTWNAVSMTTDGSCQQVQSVAASSPAVLQRLTSQLLQDKVLTDILQSVAGNPQLGIGMNVSTLLEALPLNSTLALLRPLKQAPQAYVGATTYPFPIQAYIKAP</sequence>
<evidence type="ECO:0000256" key="4">
    <source>
        <dbReference type="ARBA" id="ARBA00022679"/>
    </source>
</evidence>
<dbReference type="InterPro" id="IPR015422">
    <property type="entry name" value="PyrdxlP-dep_Trfase_small"/>
</dbReference>
<evidence type="ECO:0008006" key="10">
    <source>
        <dbReference type="Google" id="ProtNLM"/>
    </source>
</evidence>
<dbReference type="CDD" id="cd00609">
    <property type="entry name" value="AAT_like"/>
    <property type="match status" value="1"/>
</dbReference>
<organism evidence="8 9">
    <name type="scientific">Aphanomyces astaci</name>
    <name type="common">Crayfish plague agent</name>
    <dbReference type="NCBI Taxonomy" id="112090"/>
    <lineage>
        <taxon>Eukaryota</taxon>
        <taxon>Sar</taxon>
        <taxon>Stramenopiles</taxon>
        <taxon>Oomycota</taxon>
        <taxon>Saprolegniomycetes</taxon>
        <taxon>Saprolegniales</taxon>
        <taxon>Verrucalvaceae</taxon>
        <taxon>Aphanomyces</taxon>
    </lineage>
</organism>
<reference evidence="8 9" key="1">
    <citation type="journal article" date="2018" name="J. Invertebr. Pathol.">
        <title>New genotyping method for the causative agent of crayfish plague (Aphanomyces astaci) based on whole genome data.</title>
        <authorList>
            <person name="Minardi D."/>
            <person name="Studholme D.J."/>
            <person name="van der Giezen M."/>
            <person name="Pretto T."/>
            <person name="Oidtmann B."/>
        </authorList>
    </citation>
    <scope>NUCLEOTIDE SEQUENCE [LARGE SCALE GENOMIC DNA]</scope>
    <source>
        <strain evidence="8 9">KB13</strain>
    </source>
</reference>
<accession>A0A9X8DIZ3</accession>
<dbReference type="Proteomes" id="UP000275652">
    <property type="component" value="Unassembled WGS sequence"/>
</dbReference>
<dbReference type="Pfam" id="PF01494">
    <property type="entry name" value="FAD_binding_3"/>
    <property type="match status" value="1"/>
</dbReference>
<proteinExistence type="inferred from homology"/>
<evidence type="ECO:0000313" key="8">
    <source>
        <dbReference type="EMBL" id="RLN77531.1"/>
    </source>
</evidence>
<name>A0A9X8DIZ3_APHAT</name>
<dbReference type="SUPFAM" id="SSF51905">
    <property type="entry name" value="FAD/NAD(P)-binding domain"/>
    <property type="match status" value="1"/>
</dbReference>
<keyword evidence="4" id="KW-0808">Transferase</keyword>
<feature type="domain" description="Aminotransferase class I/classII large" evidence="6">
    <location>
        <begin position="521"/>
        <end position="655"/>
    </location>
</feature>
<feature type="non-terminal residue" evidence="8">
    <location>
        <position position="1"/>
    </location>
</feature>
<dbReference type="PANTHER" id="PTHR46383">
    <property type="entry name" value="ASPARTATE AMINOTRANSFERASE"/>
    <property type="match status" value="1"/>
</dbReference>
<evidence type="ECO:0000256" key="1">
    <source>
        <dbReference type="ARBA" id="ARBA00001933"/>
    </source>
</evidence>
<evidence type="ECO:0000256" key="3">
    <source>
        <dbReference type="ARBA" id="ARBA00022576"/>
    </source>
</evidence>
<feature type="domain" description="Aminotransferase class I/classII large" evidence="6">
    <location>
        <begin position="387"/>
        <end position="510"/>
    </location>
</feature>
<dbReference type="GO" id="GO:0008483">
    <property type="term" value="F:transaminase activity"/>
    <property type="evidence" value="ECO:0007669"/>
    <property type="project" value="UniProtKB-KW"/>
</dbReference>
<evidence type="ECO:0000259" key="7">
    <source>
        <dbReference type="Pfam" id="PF01494"/>
    </source>
</evidence>